<dbReference type="EMBL" id="JOJR01002502">
    <property type="protein sequence ID" value="RCN28554.1"/>
    <property type="molecule type" value="Genomic_DNA"/>
</dbReference>
<dbReference type="Proteomes" id="UP000252519">
    <property type="component" value="Unassembled WGS sequence"/>
</dbReference>
<proteinExistence type="inferred from homology"/>
<protein>
    <submittedName>
        <fullName evidence="2">Calponin family repeat-containing domain protein</fullName>
    </submittedName>
</protein>
<evidence type="ECO:0000313" key="2">
    <source>
        <dbReference type="EMBL" id="RCN28554.1"/>
    </source>
</evidence>
<sequence>MGEEDYREEETRPRKRWTLEQLKSGNTFLSMQAATNKFDSQSGMTAPGMPRWNIVRDKQLGYIEPDRRSENVLRVQCGTNQYASQKGETPIGASRFQVPKITYKKDWETILDKEGEKIIPKQAGDYGLATQSGEVSMGAHRNQVANVRGRLPHDRRTHGVLVFQNGTNIFASQTGMSAPPGIGAVRQATQRIEGLDMTEDQQRRGTEFTPWYSGQNKFATQAGSGGFLKVRDVLPHTVVRPSNHYLKRFPGKVAQDTASRAERKSRKP</sequence>
<dbReference type="AlphaFoldDB" id="A0A368F8R8"/>
<comment type="similarity">
    <text evidence="1">Belongs to the calponin family.</text>
</comment>
<dbReference type="OrthoDB" id="21595at2759"/>
<evidence type="ECO:0000313" key="3">
    <source>
        <dbReference type="Proteomes" id="UP000252519"/>
    </source>
</evidence>
<name>A0A368F8R8_ANCCA</name>
<accession>A0A368F8R8</accession>
<organism evidence="2 3">
    <name type="scientific">Ancylostoma caninum</name>
    <name type="common">Dog hookworm</name>
    <dbReference type="NCBI Taxonomy" id="29170"/>
    <lineage>
        <taxon>Eukaryota</taxon>
        <taxon>Metazoa</taxon>
        <taxon>Ecdysozoa</taxon>
        <taxon>Nematoda</taxon>
        <taxon>Chromadorea</taxon>
        <taxon>Rhabditida</taxon>
        <taxon>Rhabditina</taxon>
        <taxon>Rhabditomorpha</taxon>
        <taxon>Strongyloidea</taxon>
        <taxon>Ancylostomatidae</taxon>
        <taxon>Ancylostomatinae</taxon>
        <taxon>Ancylostoma</taxon>
    </lineage>
</organism>
<dbReference type="PANTHER" id="PTHR47385:SF14">
    <property type="entry name" value="TRANSGELIN"/>
    <property type="match status" value="1"/>
</dbReference>
<dbReference type="Pfam" id="PF00402">
    <property type="entry name" value="Calponin"/>
    <property type="match status" value="2"/>
</dbReference>
<reference evidence="2 3" key="1">
    <citation type="submission" date="2014-10" db="EMBL/GenBank/DDBJ databases">
        <title>Draft genome of the hookworm Ancylostoma caninum.</title>
        <authorList>
            <person name="Mitreva M."/>
        </authorList>
    </citation>
    <scope>NUCLEOTIDE SEQUENCE [LARGE SCALE GENOMIC DNA]</scope>
    <source>
        <strain evidence="2 3">Baltimore</strain>
    </source>
</reference>
<dbReference type="PANTHER" id="PTHR47385">
    <property type="entry name" value="CALPONIN"/>
    <property type="match status" value="1"/>
</dbReference>
<dbReference type="PROSITE" id="PS51122">
    <property type="entry name" value="CALPONIN_2"/>
    <property type="match status" value="2"/>
</dbReference>
<dbReference type="GO" id="GO:0015629">
    <property type="term" value="C:actin cytoskeleton"/>
    <property type="evidence" value="ECO:0007669"/>
    <property type="project" value="TreeGrafter"/>
</dbReference>
<comment type="caution">
    <text evidence="2">The sequence shown here is derived from an EMBL/GenBank/DDBJ whole genome shotgun (WGS) entry which is preliminary data.</text>
</comment>
<dbReference type="GO" id="GO:0007015">
    <property type="term" value="P:actin filament organization"/>
    <property type="evidence" value="ECO:0007669"/>
    <property type="project" value="TreeGrafter"/>
</dbReference>
<dbReference type="InterPro" id="IPR050606">
    <property type="entry name" value="Calponin-like"/>
</dbReference>
<gene>
    <name evidence="2" type="ORF">ANCCAN_25701</name>
</gene>
<dbReference type="InterPro" id="IPR000557">
    <property type="entry name" value="Calponin_repeat"/>
</dbReference>
<evidence type="ECO:0000256" key="1">
    <source>
        <dbReference type="ARBA" id="ARBA00009631"/>
    </source>
</evidence>
<dbReference type="GO" id="GO:0051015">
    <property type="term" value="F:actin filament binding"/>
    <property type="evidence" value="ECO:0007669"/>
    <property type="project" value="TreeGrafter"/>
</dbReference>
<keyword evidence="3" id="KW-1185">Reference proteome</keyword>